<evidence type="ECO:0008006" key="3">
    <source>
        <dbReference type="Google" id="ProtNLM"/>
    </source>
</evidence>
<dbReference type="RefSeq" id="WP_123206225.1">
    <property type="nucleotide sequence ID" value="NZ_RBEE01000023.1"/>
</dbReference>
<gene>
    <name evidence="1" type="ORF">D7004_12740</name>
</gene>
<keyword evidence="2" id="KW-1185">Reference proteome</keyword>
<sequence>MKKLFLIICLITLGYFAKSQTLVLAKDVSQYVGKNITVCDSVYGTKALDELTLINLGGTYPKELLTIVVNKEDAIKFSSEPASMYLGNKLCVTGIVSEYKGKFQIVVTEPKQIALK</sequence>
<reference evidence="1 2" key="1">
    <citation type="submission" date="2018-10" db="EMBL/GenBank/DDBJ databases">
        <title>Genome sequencing of Pedobacter jejuensis TNB23.</title>
        <authorList>
            <person name="Cho Y.-J."/>
            <person name="Cho A."/>
            <person name="Kim O.-S."/>
        </authorList>
    </citation>
    <scope>NUCLEOTIDE SEQUENCE [LARGE SCALE GENOMIC DNA]</scope>
    <source>
        <strain evidence="1 2">TNB23</strain>
    </source>
</reference>
<comment type="caution">
    <text evidence="1">The sequence shown here is derived from an EMBL/GenBank/DDBJ whole genome shotgun (WGS) entry which is preliminary data.</text>
</comment>
<dbReference type="EMBL" id="RBEE01000023">
    <property type="protein sequence ID" value="RNL52421.1"/>
    <property type="molecule type" value="Genomic_DNA"/>
</dbReference>
<dbReference type="OrthoDB" id="1524522at2"/>
<name>A0A3N0BTM2_9SPHI</name>
<dbReference type="Proteomes" id="UP000274046">
    <property type="component" value="Unassembled WGS sequence"/>
</dbReference>
<proteinExistence type="predicted"/>
<dbReference type="AlphaFoldDB" id="A0A3N0BTM2"/>
<evidence type="ECO:0000313" key="1">
    <source>
        <dbReference type="EMBL" id="RNL52421.1"/>
    </source>
</evidence>
<organism evidence="1 2">
    <name type="scientific">Pedobacter jejuensis</name>
    <dbReference type="NCBI Taxonomy" id="1268550"/>
    <lineage>
        <taxon>Bacteria</taxon>
        <taxon>Pseudomonadati</taxon>
        <taxon>Bacteroidota</taxon>
        <taxon>Sphingobacteriia</taxon>
        <taxon>Sphingobacteriales</taxon>
        <taxon>Sphingobacteriaceae</taxon>
        <taxon>Pedobacter</taxon>
    </lineage>
</organism>
<protein>
    <recommendedName>
        <fullName evidence="3">DNA-binding protein</fullName>
    </recommendedName>
</protein>
<evidence type="ECO:0000313" key="2">
    <source>
        <dbReference type="Proteomes" id="UP000274046"/>
    </source>
</evidence>
<accession>A0A3N0BTM2</accession>